<dbReference type="GO" id="GO:0022625">
    <property type="term" value="C:cytosolic large ribosomal subunit"/>
    <property type="evidence" value="ECO:0007669"/>
    <property type="project" value="TreeGrafter"/>
</dbReference>
<dbReference type="HAMAP" id="MF_00402">
    <property type="entry name" value="Ribosomal_bL19"/>
    <property type="match status" value="1"/>
</dbReference>
<protein>
    <recommendedName>
        <fullName evidence="4 5">Large ribosomal subunit protein bL19</fullName>
    </recommendedName>
</protein>
<comment type="similarity">
    <text evidence="1 5 6">Belongs to the bacterial ribosomal protein bL19 family.</text>
</comment>
<evidence type="ECO:0000313" key="7">
    <source>
        <dbReference type="EMBL" id="QOS39179.1"/>
    </source>
</evidence>
<gene>
    <name evidence="5" type="primary">rplS</name>
    <name evidence="7" type="ORF">DYE49_01400</name>
</gene>
<dbReference type="InterPro" id="IPR001857">
    <property type="entry name" value="Ribosomal_bL19"/>
</dbReference>
<sequence>MNKQLVQQITATQIRHDLPEFEVGDTIKVMVTIRENGKERQQAFEGVVISMRGAGASKTFIVRKDSAGVGVERNFLINSPSIASIKVLKHGKVRRHKLYYLRQRAGKAARLKEVIRKTSEEAK</sequence>
<dbReference type="InterPro" id="IPR038657">
    <property type="entry name" value="Ribosomal_bL19_sf"/>
</dbReference>
<dbReference type="Proteomes" id="UP000593591">
    <property type="component" value="Chromosome"/>
</dbReference>
<evidence type="ECO:0000256" key="1">
    <source>
        <dbReference type="ARBA" id="ARBA00005781"/>
    </source>
</evidence>
<comment type="function">
    <text evidence="5 6">This protein is located at the 30S-50S ribosomal subunit interface and may play a role in the structure and function of the aminoacyl-tRNA binding site.</text>
</comment>
<organism evidence="7 8">
    <name type="scientific">Treponema rectale</name>
    <dbReference type="NCBI Taxonomy" id="744512"/>
    <lineage>
        <taxon>Bacteria</taxon>
        <taxon>Pseudomonadati</taxon>
        <taxon>Spirochaetota</taxon>
        <taxon>Spirochaetia</taxon>
        <taxon>Spirochaetales</taxon>
        <taxon>Treponemataceae</taxon>
        <taxon>Treponema</taxon>
    </lineage>
</organism>
<dbReference type="GO" id="GO:0003735">
    <property type="term" value="F:structural constituent of ribosome"/>
    <property type="evidence" value="ECO:0007669"/>
    <property type="project" value="InterPro"/>
</dbReference>
<dbReference type="GO" id="GO:0006412">
    <property type="term" value="P:translation"/>
    <property type="evidence" value="ECO:0007669"/>
    <property type="project" value="UniProtKB-UniRule"/>
</dbReference>
<evidence type="ECO:0000256" key="2">
    <source>
        <dbReference type="ARBA" id="ARBA00022980"/>
    </source>
</evidence>
<dbReference type="SUPFAM" id="SSF50104">
    <property type="entry name" value="Translation proteins SH3-like domain"/>
    <property type="match status" value="1"/>
</dbReference>
<evidence type="ECO:0000313" key="8">
    <source>
        <dbReference type="Proteomes" id="UP000593591"/>
    </source>
</evidence>
<accession>A0A7M1XI40</accession>
<dbReference type="InterPro" id="IPR008991">
    <property type="entry name" value="Translation_prot_SH3-like_sf"/>
</dbReference>
<evidence type="ECO:0000256" key="3">
    <source>
        <dbReference type="ARBA" id="ARBA00023274"/>
    </source>
</evidence>
<proteinExistence type="inferred from homology"/>
<dbReference type="PIRSF" id="PIRSF002191">
    <property type="entry name" value="Ribosomal_L19"/>
    <property type="match status" value="1"/>
</dbReference>
<keyword evidence="3 5" id="KW-0687">Ribonucleoprotein</keyword>
<dbReference type="PRINTS" id="PR00061">
    <property type="entry name" value="RIBOSOMALL19"/>
</dbReference>
<dbReference type="PANTHER" id="PTHR15680:SF9">
    <property type="entry name" value="LARGE RIBOSOMAL SUBUNIT PROTEIN BL19M"/>
    <property type="match status" value="1"/>
</dbReference>
<evidence type="ECO:0000256" key="6">
    <source>
        <dbReference type="RuleBase" id="RU000559"/>
    </source>
</evidence>
<keyword evidence="2 5" id="KW-0689">Ribosomal protein</keyword>
<dbReference type="PANTHER" id="PTHR15680">
    <property type="entry name" value="RIBOSOMAL PROTEIN L19"/>
    <property type="match status" value="1"/>
</dbReference>
<evidence type="ECO:0000256" key="5">
    <source>
        <dbReference type="HAMAP-Rule" id="MF_00402"/>
    </source>
</evidence>
<dbReference type="NCBIfam" id="TIGR01024">
    <property type="entry name" value="rplS_bact"/>
    <property type="match status" value="1"/>
</dbReference>
<name>A0A7M1XI40_9SPIR</name>
<evidence type="ECO:0000256" key="4">
    <source>
        <dbReference type="ARBA" id="ARBA00035171"/>
    </source>
</evidence>
<dbReference type="EMBL" id="CP031517">
    <property type="protein sequence ID" value="QOS39179.1"/>
    <property type="molecule type" value="Genomic_DNA"/>
</dbReference>
<dbReference type="Gene3D" id="2.30.30.790">
    <property type="match status" value="1"/>
</dbReference>
<dbReference type="KEGG" id="trc:DYE49_01400"/>
<reference evidence="7 8" key="1">
    <citation type="submission" date="2018-08" db="EMBL/GenBank/DDBJ databases">
        <title>The first complete genome of Treponema rectale (CHPAT), a commensal spirochete of the bovine rectum.</title>
        <authorList>
            <person name="Staton G.J."/>
            <person name="Clegg S.R."/>
            <person name="Carter S.D."/>
            <person name="Radford A.D."/>
            <person name="Darby A."/>
            <person name="Hall N."/>
            <person name="Birtles R.J."/>
            <person name="Evans N.J."/>
        </authorList>
    </citation>
    <scope>NUCLEOTIDE SEQUENCE [LARGE SCALE GENOMIC DNA]</scope>
    <source>
        <strain evidence="7 8">CHPA</strain>
    </source>
</reference>
<dbReference type="Pfam" id="PF01245">
    <property type="entry name" value="Ribosomal_L19"/>
    <property type="match status" value="1"/>
</dbReference>
<dbReference type="AlphaFoldDB" id="A0A7M1XI40"/>